<feature type="signal peptide" evidence="3">
    <location>
        <begin position="1"/>
        <end position="21"/>
    </location>
</feature>
<feature type="chain" id="PRO_5041480372" description="Metalloendopeptidase" evidence="3">
    <location>
        <begin position="22"/>
        <end position="280"/>
    </location>
</feature>
<keyword evidence="2 3" id="KW-0378">Hydrolase</keyword>
<evidence type="ECO:0000259" key="5">
    <source>
        <dbReference type="PROSITE" id="PS51864"/>
    </source>
</evidence>
<feature type="active site" evidence="2">
    <location>
        <position position="173"/>
    </location>
</feature>
<keyword evidence="3" id="KW-0732">Signal</keyword>
<evidence type="ECO:0000256" key="2">
    <source>
        <dbReference type="PROSITE-ProRule" id="PRU01211"/>
    </source>
</evidence>
<comment type="caution">
    <text evidence="2">Lacks conserved residue(s) required for the propagation of feature annotation.</text>
</comment>
<feature type="binding site" evidence="2">
    <location>
        <position position="176"/>
    </location>
    <ligand>
        <name>Zn(2+)</name>
        <dbReference type="ChEBI" id="CHEBI:29105"/>
        <note>catalytic</note>
    </ligand>
</feature>
<evidence type="ECO:0000313" key="7">
    <source>
        <dbReference type="Proteomes" id="UP001176961"/>
    </source>
</evidence>
<dbReference type="EC" id="3.4.24.-" evidence="3"/>
<comment type="cofactor">
    <cofactor evidence="2 3">
        <name>Zn(2+)</name>
        <dbReference type="ChEBI" id="CHEBI:29105"/>
    </cofactor>
    <text evidence="2 3">Binds 1 zinc ion per subunit.</text>
</comment>
<dbReference type="GO" id="GO:0006508">
    <property type="term" value="P:proteolysis"/>
    <property type="evidence" value="ECO:0007669"/>
    <property type="project" value="UniProtKB-KW"/>
</dbReference>
<keyword evidence="7" id="KW-1185">Reference proteome</keyword>
<organism evidence="6 7">
    <name type="scientific">Cylicocyclus nassatus</name>
    <name type="common">Nematode worm</name>
    <dbReference type="NCBI Taxonomy" id="53992"/>
    <lineage>
        <taxon>Eukaryota</taxon>
        <taxon>Metazoa</taxon>
        <taxon>Ecdysozoa</taxon>
        <taxon>Nematoda</taxon>
        <taxon>Chromadorea</taxon>
        <taxon>Rhabditida</taxon>
        <taxon>Rhabditina</taxon>
        <taxon>Rhabditomorpha</taxon>
        <taxon>Strongyloidea</taxon>
        <taxon>Strongylidae</taxon>
        <taxon>Cylicocyclus</taxon>
    </lineage>
</organism>
<dbReference type="SUPFAM" id="SSF55486">
    <property type="entry name" value="Metalloproteases ('zincins'), catalytic domain"/>
    <property type="match status" value="1"/>
</dbReference>
<proteinExistence type="predicted"/>
<dbReference type="PANTHER" id="PTHR10127">
    <property type="entry name" value="DISCOIDIN, CUB, EGF, LAMININ , AND ZINC METALLOPROTEASE DOMAIN CONTAINING"/>
    <property type="match status" value="1"/>
</dbReference>
<feature type="domain" description="Peptidase M12A" evidence="5">
    <location>
        <begin position="74"/>
        <end position="274"/>
    </location>
</feature>
<sequence>MTGLRVLLILLSFEYLHLVLSERGPPFDLSQQEGGDVRDQETETGGDVRDQETETGGDVRDQETERTRIHGMYESHQKDYRLWKQREGPSYIIPYMITGIYNQGELKNITDAMERIQSNTCIVFRKRGSEYPYLKIQNTPDGCVTHVRSSPMLLNLQADKQGTCLNVETVLHELLHVVGLSHEHQRPDRDDFITINYENIKNGSRSQFDKLPNMVAFGNYKYTSIMHYGPTAFGRDKTSITIKTKDSDYQEVIGKAKDAILEDYIKVCMIYSCVCHGIPY</sequence>
<dbReference type="GO" id="GO:0004222">
    <property type="term" value="F:metalloendopeptidase activity"/>
    <property type="evidence" value="ECO:0007669"/>
    <property type="project" value="UniProtKB-UniRule"/>
</dbReference>
<protein>
    <recommendedName>
        <fullName evidence="3">Metalloendopeptidase</fullName>
        <ecNumber evidence="3">3.4.24.-</ecNumber>
    </recommendedName>
</protein>
<dbReference type="Gene3D" id="3.40.390.10">
    <property type="entry name" value="Collagenase (Catalytic Domain)"/>
    <property type="match status" value="1"/>
</dbReference>
<dbReference type="PANTHER" id="PTHR10127:SF880">
    <property type="entry name" value="ZINC METALLOPROTEINASE NAS-5"/>
    <property type="match status" value="1"/>
</dbReference>
<dbReference type="GO" id="GO:0008270">
    <property type="term" value="F:zinc ion binding"/>
    <property type="evidence" value="ECO:0007669"/>
    <property type="project" value="UniProtKB-UniRule"/>
</dbReference>
<dbReference type="AlphaFoldDB" id="A0AA36GPG8"/>
<accession>A0AA36GPG8</accession>
<dbReference type="SMART" id="SM00235">
    <property type="entry name" value="ZnMc"/>
    <property type="match status" value="1"/>
</dbReference>
<feature type="binding site" evidence="2">
    <location>
        <position position="182"/>
    </location>
    <ligand>
        <name>Zn(2+)</name>
        <dbReference type="ChEBI" id="CHEBI:29105"/>
        <note>catalytic</note>
    </ligand>
</feature>
<gene>
    <name evidence="6" type="ORF">CYNAS_LOCUS7792</name>
</gene>
<dbReference type="PRINTS" id="PR00480">
    <property type="entry name" value="ASTACIN"/>
</dbReference>
<comment type="caution">
    <text evidence="6">The sequence shown here is derived from an EMBL/GenBank/DDBJ whole genome shotgun (WGS) entry which is preliminary data.</text>
</comment>
<dbReference type="InterPro" id="IPR006026">
    <property type="entry name" value="Peptidase_Metallo"/>
</dbReference>
<evidence type="ECO:0000256" key="4">
    <source>
        <dbReference type="SAM" id="MobiDB-lite"/>
    </source>
</evidence>
<evidence type="ECO:0000256" key="1">
    <source>
        <dbReference type="ARBA" id="ARBA00023157"/>
    </source>
</evidence>
<keyword evidence="2 3" id="KW-0645">Protease</keyword>
<dbReference type="PROSITE" id="PS51864">
    <property type="entry name" value="ASTACIN"/>
    <property type="match status" value="1"/>
</dbReference>
<evidence type="ECO:0000313" key="6">
    <source>
        <dbReference type="EMBL" id="CAJ0595809.1"/>
    </source>
</evidence>
<keyword evidence="2 3" id="KW-0482">Metalloprotease</keyword>
<dbReference type="InterPro" id="IPR024079">
    <property type="entry name" value="MetalloPept_cat_dom_sf"/>
</dbReference>
<feature type="region of interest" description="Disordered" evidence="4">
    <location>
        <begin position="27"/>
        <end position="62"/>
    </location>
</feature>
<evidence type="ECO:0000256" key="3">
    <source>
        <dbReference type="RuleBase" id="RU361183"/>
    </source>
</evidence>
<reference evidence="6" key="1">
    <citation type="submission" date="2023-07" db="EMBL/GenBank/DDBJ databases">
        <authorList>
            <consortium name="CYATHOMIX"/>
        </authorList>
    </citation>
    <scope>NUCLEOTIDE SEQUENCE</scope>
    <source>
        <strain evidence="6">N/A</strain>
    </source>
</reference>
<dbReference type="Pfam" id="PF01400">
    <property type="entry name" value="Astacin"/>
    <property type="match status" value="1"/>
</dbReference>
<keyword evidence="1" id="KW-1015">Disulfide bond</keyword>
<dbReference type="Proteomes" id="UP001176961">
    <property type="component" value="Unassembled WGS sequence"/>
</dbReference>
<feature type="binding site" evidence="2">
    <location>
        <position position="172"/>
    </location>
    <ligand>
        <name>Zn(2+)</name>
        <dbReference type="ChEBI" id="CHEBI:29105"/>
        <note>catalytic</note>
    </ligand>
</feature>
<keyword evidence="2 3" id="KW-0862">Zinc</keyword>
<name>A0AA36GPG8_CYLNA</name>
<dbReference type="InterPro" id="IPR001506">
    <property type="entry name" value="Peptidase_M12A"/>
</dbReference>
<feature type="compositionally biased region" description="Basic and acidic residues" evidence="4">
    <location>
        <begin position="35"/>
        <end position="62"/>
    </location>
</feature>
<keyword evidence="2 3" id="KW-0479">Metal-binding</keyword>
<dbReference type="EMBL" id="CATQJL010000112">
    <property type="protein sequence ID" value="CAJ0595809.1"/>
    <property type="molecule type" value="Genomic_DNA"/>
</dbReference>